<evidence type="ECO:0000313" key="2">
    <source>
        <dbReference type="EMBL" id="TRU50754.1"/>
    </source>
</evidence>
<dbReference type="Proteomes" id="UP000316958">
    <property type="component" value="Unassembled WGS sequence"/>
</dbReference>
<accession>A0A552FVK2</accession>
<protein>
    <recommendedName>
        <fullName evidence="1">RRXRR domain-containing protein</fullName>
    </recommendedName>
</protein>
<proteinExistence type="predicted"/>
<evidence type="ECO:0000259" key="1">
    <source>
        <dbReference type="Pfam" id="PF14239"/>
    </source>
</evidence>
<feature type="non-terminal residue" evidence="2">
    <location>
        <position position="169"/>
    </location>
</feature>
<gene>
    <name evidence="2" type="ORF">EWV57_09690</name>
</gene>
<dbReference type="EMBL" id="SFBE01000163">
    <property type="protein sequence ID" value="TRU50754.1"/>
    <property type="molecule type" value="Genomic_DNA"/>
</dbReference>
<organism evidence="2 3">
    <name type="scientific">Microcystis aeruginosa Ma_QC_Ch_20071001_S25D</name>
    <dbReference type="NCBI Taxonomy" id="2486250"/>
    <lineage>
        <taxon>Bacteria</taxon>
        <taxon>Bacillati</taxon>
        <taxon>Cyanobacteriota</taxon>
        <taxon>Cyanophyceae</taxon>
        <taxon>Oscillatoriophycideae</taxon>
        <taxon>Chroococcales</taxon>
        <taxon>Microcystaceae</taxon>
        <taxon>Microcystis</taxon>
    </lineage>
</organism>
<name>A0A552FVK2_MICAE</name>
<comment type="caution">
    <text evidence="2">The sequence shown here is derived from an EMBL/GenBank/DDBJ whole genome shotgun (WGS) entry which is preliminary data.</text>
</comment>
<dbReference type="InterPro" id="IPR025938">
    <property type="entry name" value="RRXRR_dom"/>
</dbReference>
<evidence type="ECO:0000313" key="3">
    <source>
        <dbReference type="Proteomes" id="UP000316958"/>
    </source>
</evidence>
<feature type="domain" description="RRXRR" evidence="1">
    <location>
        <begin position="4"/>
        <end position="169"/>
    </location>
</feature>
<reference evidence="2 3" key="1">
    <citation type="submission" date="2019-01" db="EMBL/GenBank/DDBJ databases">
        <title>Coherence of Microcystis species and biogeography revealed through population genomics.</title>
        <authorList>
            <person name="Perez-Carrascal O.M."/>
            <person name="Terrat Y."/>
            <person name="Giani A."/>
            <person name="Fortin N."/>
            <person name="Tromas N."/>
            <person name="Shapiro B.J."/>
        </authorList>
    </citation>
    <scope>NUCLEOTIDE SEQUENCE [LARGE SCALE GENOMIC DNA]</scope>
    <source>
        <strain evidence="2">Ma_QC_Ch_20071001_S25D</strain>
    </source>
</reference>
<dbReference type="Pfam" id="PF14239">
    <property type="entry name" value="RRXRR"/>
    <property type="match status" value="1"/>
</dbReference>
<sequence>MERVPVISKDGKPLMPTKPSRARRWIKEGKAIGKFNDLGIFYVQLTTESSNNKTQPIAIGIDPGKLFSGIGVQSSLFTLWKAHLELPFKRVKERMDNRRLMRRGRRGRRINRQLPFNLRAHRQKRFSNRKQGKLAPSIRANRQLELRVVSELTKIYPITDIYFEYIKAD</sequence>
<dbReference type="AlphaFoldDB" id="A0A552FVK2"/>